<dbReference type="PROSITE" id="PS50961">
    <property type="entry name" value="HTH_LA"/>
    <property type="match status" value="1"/>
</dbReference>
<evidence type="ECO:0000256" key="2">
    <source>
        <dbReference type="ARBA" id="ARBA00022884"/>
    </source>
</evidence>
<dbReference type="SUPFAM" id="SSF54928">
    <property type="entry name" value="RNA-binding domain, RBD"/>
    <property type="match status" value="1"/>
</dbReference>
<gene>
    <name evidence="7" type="ORF">NEQG_01492</name>
</gene>
<evidence type="ECO:0000259" key="5">
    <source>
        <dbReference type="PROSITE" id="PS50102"/>
    </source>
</evidence>
<dbReference type="AlphaFoldDB" id="I3EFQ1"/>
<dbReference type="GO" id="GO:1990904">
    <property type="term" value="C:ribonucleoprotein complex"/>
    <property type="evidence" value="ECO:0007669"/>
    <property type="project" value="InterPro"/>
</dbReference>
<dbReference type="Pfam" id="PF00076">
    <property type="entry name" value="RRM_1"/>
    <property type="match status" value="1"/>
</dbReference>
<dbReference type="FunCoup" id="I3EFQ1">
    <property type="interactions" value="14"/>
</dbReference>
<evidence type="ECO:0000313" key="7">
    <source>
        <dbReference type="EMBL" id="EIJ88048.1"/>
    </source>
</evidence>
<dbReference type="GO" id="GO:0005634">
    <property type="term" value="C:nucleus"/>
    <property type="evidence" value="ECO:0007669"/>
    <property type="project" value="UniProtKB-SubCell"/>
</dbReference>
<evidence type="ECO:0000313" key="8">
    <source>
        <dbReference type="Proteomes" id="UP000002872"/>
    </source>
</evidence>
<dbReference type="InterPro" id="IPR000504">
    <property type="entry name" value="RRM_dom"/>
</dbReference>
<protein>
    <recommendedName>
        <fullName evidence="9">HTH La-type RNA-binding domain-containing protein</fullName>
    </recommendedName>
</protein>
<dbReference type="HOGENOM" id="CLU_043291_0_2_1"/>
<evidence type="ECO:0008006" key="9">
    <source>
        <dbReference type="Google" id="ProtNLM"/>
    </source>
</evidence>
<accession>I3EFQ1</accession>
<evidence type="ECO:0000256" key="4">
    <source>
        <dbReference type="PROSITE-ProRule" id="PRU00332"/>
    </source>
</evidence>
<dbReference type="InterPro" id="IPR035979">
    <property type="entry name" value="RBD_domain_sf"/>
</dbReference>
<dbReference type="InParanoid" id="I3EFQ1"/>
<dbReference type="InterPro" id="IPR036388">
    <property type="entry name" value="WH-like_DNA-bd_sf"/>
</dbReference>
<dbReference type="CDD" id="cd12291">
    <property type="entry name" value="RRM1_La"/>
    <property type="match status" value="1"/>
</dbReference>
<dbReference type="PRINTS" id="PR00302">
    <property type="entry name" value="LUPUSLA"/>
</dbReference>
<reference evidence="7" key="1">
    <citation type="submission" date="2011-01" db="EMBL/GenBank/DDBJ databases">
        <title>The Genome Sequence of Nematocida parisii strain ERTm3.</title>
        <authorList>
            <consortium name="The Broad Institute Genome Sequencing Platform"/>
            <consortium name="The Broad Institute Genome Sequencing Center for Infectious Disease"/>
            <person name="Cuomo C."/>
            <person name="Troemel E."/>
            <person name="Young S.K."/>
            <person name="Zeng Q."/>
            <person name="Gargeya S."/>
            <person name="Fitzgerald M."/>
            <person name="Haas B."/>
            <person name="Abouelleil A."/>
            <person name="Alvarado L."/>
            <person name="Arachchi H.M."/>
            <person name="Berlin A."/>
            <person name="Chapman S.B."/>
            <person name="Gearin G."/>
            <person name="Goldberg J."/>
            <person name="Griggs A."/>
            <person name="Gujja S."/>
            <person name="Hansen M."/>
            <person name="Heiman D."/>
            <person name="Howarth C."/>
            <person name="Larimer J."/>
            <person name="Lui A."/>
            <person name="MacDonald P.J.P."/>
            <person name="McCowen C."/>
            <person name="Montmayeur A."/>
            <person name="Murphy C."/>
            <person name="Neiman D."/>
            <person name="Pearson M."/>
            <person name="Priest M."/>
            <person name="Roberts A."/>
            <person name="Saif S."/>
            <person name="Shea T."/>
            <person name="Sisk P."/>
            <person name="Stolte C."/>
            <person name="Sykes S."/>
            <person name="Wortman J."/>
            <person name="Nusbaum C."/>
            <person name="Birren B."/>
        </authorList>
    </citation>
    <scope>NUCLEOTIDE SEQUENCE</scope>
    <source>
        <strain evidence="7">ERTm3</strain>
    </source>
</reference>
<dbReference type="PANTHER" id="PTHR22792">
    <property type="entry name" value="LUPUS LA PROTEIN-RELATED"/>
    <property type="match status" value="1"/>
</dbReference>
<dbReference type="InterPro" id="IPR012677">
    <property type="entry name" value="Nucleotide-bd_a/b_plait_sf"/>
</dbReference>
<feature type="domain" description="HTH La-type RNA-binding" evidence="6">
    <location>
        <begin position="1"/>
        <end position="89"/>
    </location>
</feature>
<keyword evidence="8" id="KW-1185">Reference proteome</keyword>
<feature type="domain" description="RRM" evidence="5">
    <location>
        <begin position="93"/>
        <end position="185"/>
    </location>
</feature>
<dbReference type="Gene3D" id="1.10.10.10">
    <property type="entry name" value="Winged helix-like DNA-binding domain superfamily/Winged helix DNA-binding domain"/>
    <property type="match status" value="1"/>
</dbReference>
<keyword evidence="2 4" id="KW-0694">RNA-binding</keyword>
<dbReference type="SUPFAM" id="SSF46785">
    <property type="entry name" value="Winged helix' DNA-binding domain"/>
    <property type="match status" value="1"/>
</dbReference>
<dbReference type="SMART" id="SM00715">
    <property type="entry name" value="LA"/>
    <property type="match status" value="1"/>
</dbReference>
<dbReference type="STRING" id="935791.I3EFQ1"/>
<dbReference type="GO" id="GO:0003723">
    <property type="term" value="F:RNA binding"/>
    <property type="evidence" value="ECO:0007669"/>
    <property type="project" value="UniProtKB-UniRule"/>
</dbReference>
<dbReference type="EMBL" id="GL870879">
    <property type="protein sequence ID" value="EIJ88048.1"/>
    <property type="molecule type" value="Genomic_DNA"/>
</dbReference>
<dbReference type="OrthoDB" id="439993at2759"/>
<name>I3EFQ1_NEMP3</name>
<dbReference type="Pfam" id="PF05383">
    <property type="entry name" value="La"/>
    <property type="match status" value="1"/>
</dbReference>
<proteinExistence type="predicted"/>
<dbReference type="InterPro" id="IPR002344">
    <property type="entry name" value="Lupus_La"/>
</dbReference>
<evidence type="ECO:0000256" key="3">
    <source>
        <dbReference type="ARBA" id="ARBA00023242"/>
    </source>
</evidence>
<dbReference type="Proteomes" id="UP000002872">
    <property type="component" value="Unassembled WGS sequence"/>
</dbReference>
<dbReference type="InterPro" id="IPR036390">
    <property type="entry name" value="WH_DNA-bd_sf"/>
</dbReference>
<keyword evidence="3" id="KW-0539">Nucleus</keyword>
<dbReference type="Gene3D" id="3.30.70.330">
    <property type="match status" value="1"/>
</dbReference>
<dbReference type="VEuPathDB" id="MicrosporidiaDB:NEQG_01492"/>
<dbReference type="InterPro" id="IPR045180">
    <property type="entry name" value="La_dom_prot"/>
</dbReference>
<sequence>MAPENKQIIQQVEFYFSDANIVRDEYLKKVIQANDGWVPLSVINSFSKVKTFGKTIDQLEEILKESEKLKVVEGKIQRITPPPSFDEHKGDERTLIIKNFPSEYTLEDVQNVLSPFSARIARIAMRKDALKEFKGSVFVEMNEKDDMEILLDAKISVDMPVDEENSSNSPAKKAKIQLEVSTAEEYFAKKKEAKKEEKEKRSRRCRK</sequence>
<evidence type="ECO:0000259" key="6">
    <source>
        <dbReference type="PROSITE" id="PS50961"/>
    </source>
</evidence>
<evidence type="ECO:0000256" key="1">
    <source>
        <dbReference type="ARBA" id="ARBA00004123"/>
    </source>
</evidence>
<dbReference type="PROSITE" id="PS50102">
    <property type="entry name" value="RRM"/>
    <property type="match status" value="1"/>
</dbReference>
<comment type="subcellular location">
    <subcellularLocation>
        <location evidence="1">Nucleus</location>
    </subcellularLocation>
</comment>
<organism evidence="7 8">
    <name type="scientific">Nematocida parisii (strain ERTm3)</name>
    <name type="common">Nematode killer fungus</name>
    <dbReference type="NCBI Taxonomy" id="935791"/>
    <lineage>
        <taxon>Eukaryota</taxon>
        <taxon>Fungi</taxon>
        <taxon>Fungi incertae sedis</taxon>
        <taxon>Microsporidia</taxon>
        <taxon>Nematocida</taxon>
    </lineage>
</organism>
<dbReference type="GO" id="GO:0006396">
    <property type="term" value="P:RNA processing"/>
    <property type="evidence" value="ECO:0007669"/>
    <property type="project" value="InterPro"/>
</dbReference>
<dbReference type="InterPro" id="IPR006630">
    <property type="entry name" value="La_HTH"/>
</dbReference>
<dbReference type="CDD" id="cd07323">
    <property type="entry name" value="LAM"/>
    <property type="match status" value="1"/>
</dbReference>